<organism evidence="1">
    <name type="scientific">Candidatus Heimdallarchaeum endolithica</name>
    <dbReference type="NCBI Taxonomy" id="2876572"/>
    <lineage>
        <taxon>Archaea</taxon>
        <taxon>Promethearchaeati</taxon>
        <taxon>Candidatus Heimdallarchaeota</taxon>
        <taxon>Candidatus Heimdallarchaeia (ex Rinke et al. 2021) (nom. nud.)</taxon>
        <taxon>Candidatus Heimdallarchaeales</taxon>
        <taxon>Candidatus Heimdallarchaeaceae</taxon>
        <taxon>Candidatus Heimdallarchaeum</taxon>
    </lineage>
</organism>
<dbReference type="Proteomes" id="UP001200513">
    <property type="component" value="Chromosome"/>
</dbReference>
<sequence length="172" mass="20198">MKIIGPFSRYYVKKKIPEIQRKIKEKTILTQLEKVREVSKITEITGIEEDEVRAIIQSLIEKRKIEGELKEDRFVKIKKKGEKIIKELTEKERKAKFEQILMKYEEIEIETMAELLGFTDELALQKFLLDLPTDNIRIKGKTVFVDKKGVSGEIENLLEQFQKWEKSGIGKV</sequence>
<gene>
    <name evidence="1" type="ORF">K9W46_07955</name>
</gene>
<dbReference type="EMBL" id="CP084167">
    <property type="protein sequence ID" value="UJG42336.1"/>
    <property type="molecule type" value="Genomic_DNA"/>
</dbReference>
<protein>
    <recommendedName>
        <fullName evidence="2">PCI domain-containing protein</fullName>
    </recommendedName>
</protein>
<evidence type="ECO:0000313" key="1">
    <source>
        <dbReference type="EMBL" id="UJG42336.1"/>
    </source>
</evidence>
<evidence type="ECO:0008006" key="2">
    <source>
        <dbReference type="Google" id="ProtNLM"/>
    </source>
</evidence>
<accession>A0A9Y1BP13</accession>
<name>A0A9Y1BP13_9ARCH</name>
<proteinExistence type="predicted"/>
<reference evidence="1" key="1">
    <citation type="journal article" date="2022" name="Nat. Microbiol.">
        <title>Unique mobile elements and scalable gene flow at the prokaryote-eukaryote boundary revealed by circularized Asgard archaea genomes.</title>
        <authorList>
            <person name="Wu F."/>
            <person name="Speth D.R."/>
            <person name="Philosof A."/>
            <person name="Cremiere A."/>
            <person name="Narayanan A."/>
            <person name="Barco R.A."/>
            <person name="Connon S.A."/>
            <person name="Amend J.P."/>
            <person name="Antoshechkin I.A."/>
            <person name="Orphan V.J."/>
        </authorList>
    </citation>
    <scope>NUCLEOTIDE SEQUENCE</scope>
    <source>
        <strain evidence="1">PR6</strain>
    </source>
</reference>
<dbReference type="AlphaFoldDB" id="A0A9Y1BP13"/>